<dbReference type="AlphaFoldDB" id="A0A9D7SX49"/>
<reference evidence="1 2" key="1">
    <citation type="submission" date="2020-10" db="EMBL/GenBank/DDBJ databases">
        <title>Connecting structure to function with the recovery of over 1000 high-quality activated sludge metagenome-assembled genomes encoding full-length rRNA genes using long-read sequencing.</title>
        <authorList>
            <person name="Singleton C.M."/>
            <person name="Petriglieri F."/>
            <person name="Kristensen J.M."/>
            <person name="Kirkegaard R.H."/>
            <person name="Michaelsen T.Y."/>
            <person name="Andersen M.H."/>
            <person name="Karst S.M."/>
            <person name="Dueholm M.S."/>
            <person name="Nielsen P.H."/>
            <person name="Albertsen M."/>
        </authorList>
    </citation>
    <scope>NUCLEOTIDE SEQUENCE [LARGE SCALE GENOMIC DNA]</scope>
    <source>
        <strain evidence="1">Ribe_18-Q3-R11-54_MAXAC.273</strain>
    </source>
</reference>
<evidence type="ECO:0000313" key="2">
    <source>
        <dbReference type="Proteomes" id="UP000808337"/>
    </source>
</evidence>
<proteinExistence type="predicted"/>
<dbReference type="Proteomes" id="UP000808337">
    <property type="component" value="Unassembled WGS sequence"/>
</dbReference>
<protein>
    <submittedName>
        <fullName evidence="1">Uncharacterized protein</fullName>
    </submittedName>
</protein>
<comment type="caution">
    <text evidence="1">The sequence shown here is derived from an EMBL/GenBank/DDBJ whole genome shotgun (WGS) entry which is preliminary data.</text>
</comment>
<dbReference type="EMBL" id="JADKGY010000032">
    <property type="protein sequence ID" value="MBK9984858.1"/>
    <property type="molecule type" value="Genomic_DNA"/>
</dbReference>
<organism evidence="1 2">
    <name type="scientific">Candidatus Opimibacter skivensis</name>
    <dbReference type="NCBI Taxonomy" id="2982028"/>
    <lineage>
        <taxon>Bacteria</taxon>
        <taxon>Pseudomonadati</taxon>
        <taxon>Bacteroidota</taxon>
        <taxon>Saprospiria</taxon>
        <taxon>Saprospirales</taxon>
        <taxon>Saprospiraceae</taxon>
        <taxon>Candidatus Opimibacter</taxon>
    </lineage>
</organism>
<evidence type="ECO:0000313" key="1">
    <source>
        <dbReference type="EMBL" id="MBK9984858.1"/>
    </source>
</evidence>
<sequence>MMVGILRTKYFLTYSIAIRGLSANDKNYGEKYNEKLWNIDLMRKLDTLRFEEDIRSQLQAA</sequence>
<name>A0A9D7SX49_9BACT</name>
<gene>
    <name evidence="1" type="ORF">IPP15_21265</name>
</gene>
<accession>A0A9D7SX49</accession>